<evidence type="ECO:0000313" key="2">
    <source>
        <dbReference type="Proteomes" id="UP001550210"/>
    </source>
</evidence>
<organism evidence="1 2">
    <name type="scientific">Streptomyces ossamyceticus</name>
    <dbReference type="NCBI Taxonomy" id="249581"/>
    <lineage>
        <taxon>Bacteria</taxon>
        <taxon>Bacillati</taxon>
        <taxon>Actinomycetota</taxon>
        <taxon>Actinomycetes</taxon>
        <taxon>Kitasatosporales</taxon>
        <taxon>Streptomycetaceae</taxon>
        <taxon>Streptomyces</taxon>
    </lineage>
</organism>
<reference evidence="1 2" key="1">
    <citation type="submission" date="2024-06" db="EMBL/GenBank/DDBJ databases">
        <title>The Natural Products Discovery Center: Release of the First 8490 Sequenced Strains for Exploring Actinobacteria Biosynthetic Diversity.</title>
        <authorList>
            <person name="Kalkreuter E."/>
            <person name="Kautsar S.A."/>
            <person name="Yang D."/>
            <person name="Bader C.D."/>
            <person name="Teijaro C.N."/>
            <person name="Fluegel L."/>
            <person name="Davis C.M."/>
            <person name="Simpson J.R."/>
            <person name="Lauterbach L."/>
            <person name="Steele A.D."/>
            <person name="Gui C."/>
            <person name="Meng S."/>
            <person name="Li G."/>
            <person name="Viehrig K."/>
            <person name="Ye F."/>
            <person name="Su P."/>
            <person name="Kiefer A.F."/>
            <person name="Nichols A."/>
            <person name="Cepeda A.J."/>
            <person name="Yan W."/>
            <person name="Fan B."/>
            <person name="Jiang Y."/>
            <person name="Adhikari A."/>
            <person name="Zheng C.-J."/>
            <person name="Schuster L."/>
            <person name="Cowan T.M."/>
            <person name="Smanski M.J."/>
            <person name="Chevrette M.G."/>
            <person name="De Carvalho L.P.S."/>
            <person name="Shen B."/>
        </authorList>
    </citation>
    <scope>NUCLEOTIDE SEQUENCE [LARGE SCALE GENOMIC DNA]</scope>
    <source>
        <strain evidence="1 2">NPDC006434</strain>
    </source>
</reference>
<dbReference type="Proteomes" id="UP001550210">
    <property type="component" value="Unassembled WGS sequence"/>
</dbReference>
<comment type="caution">
    <text evidence="1">The sequence shown here is derived from an EMBL/GenBank/DDBJ whole genome shotgun (WGS) entry which is preliminary data.</text>
</comment>
<name>A0ABV2UYT6_9ACTN</name>
<protein>
    <submittedName>
        <fullName evidence="1">Uncharacterized protein</fullName>
    </submittedName>
</protein>
<accession>A0ABV2UYT6</accession>
<dbReference type="EMBL" id="JBEXPZ010000024">
    <property type="protein sequence ID" value="MET9846732.1"/>
    <property type="molecule type" value="Genomic_DNA"/>
</dbReference>
<proteinExistence type="predicted"/>
<keyword evidence="2" id="KW-1185">Reference proteome</keyword>
<dbReference type="RefSeq" id="WP_355398004.1">
    <property type="nucleotide sequence ID" value="NZ_JBEGHN010000003.1"/>
</dbReference>
<gene>
    <name evidence="1" type="ORF">ABZZ21_19610</name>
</gene>
<evidence type="ECO:0000313" key="1">
    <source>
        <dbReference type="EMBL" id="MET9846732.1"/>
    </source>
</evidence>
<sequence>MDLDEVAAAVVARRPAWQQAGLAVEPVTWRDASAPWPQRLETDRSKVTDPDSVGIHLRGAPETELHIVLYRGGWADVDHLVSLDDPGVIPAPAMGSAEAFETLLDNWVARVFGFRGPADQDEVPDAGQ</sequence>